<dbReference type="GO" id="GO:0008270">
    <property type="term" value="F:zinc ion binding"/>
    <property type="evidence" value="ECO:0007669"/>
    <property type="project" value="InterPro"/>
</dbReference>
<organism evidence="2 3">
    <name type="scientific">Nocardia ninae NBRC 108245</name>
    <dbReference type="NCBI Taxonomy" id="1210091"/>
    <lineage>
        <taxon>Bacteria</taxon>
        <taxon>Bacillati</taxon>
        <taxon>Actinomycetota</taxon>
        <taxon>Actinomycetes</taxon>
        <taxon>Mycobacteriales</taxon>
        <taxon>Nocardiaceae</taxon>
        <taxon>Nocardia</taxon>
    </lineage>
</organism>
<dbReference type="Pfam" id="PF00246">
    <property type="entry name" value="Peptidase_M14"/>
    <property type="match status" value="1"/>
</dbReference>
<dbReference type="RefSeq" id="WP_147128707.1">
    <property type="nucleotide sequence ID" value="NZ_BJXA01000003.1"/>
</dbReference>
<dbReference type="Gene3D" id="3.40.630.10">
    <property type="entry name" value="Zn peptidases"/>
    <property type="match status" value="1"/>
</dbReference>
<evidence type="ECO:0000313" key="2">
    <source>
        <dbReference type="EMBL" id="GEM36443.1"/>
    </source>
</evidence>
<keyword evidence="2" id="KW-0121">Carboxypeptidase</keyword>
<dbReference type="OrthoDB" id="4499135at2"/>
<dbReference type="GO" id="GO:0004181">
    <property type="term" value="F:metallocarboxypeptidase activity"/>
    <property type="evidence" value="ECO:0007669"/>
    <property type="project" value="InterPro"/>
</dbReference>
<proteinExistence type="predicted"/>
<keyword evidence="2" id="KW-0645">Protease</keyword>
<dbReference type="InterPro" id="IPR000834">
    <property type="entry name" value="Peptidase_M14"/>
</dbReference>
<dbReference type="GO" id="GO:0006508">
    <property type="term" value="P:proteolysis"/>
    <property type="evidence" value="ECO:0007669"/>
    <property type="project" value="InterPro"/>
</dbReference>
<keyword evidence="2" id="KW-0378">Hydrolase</keyword>
<dbReference type="EMBL" id="BJXA01000003">
    <property type="protein sequence ID" value="GEM36443.1"/>
    <property type="molecule type" value="Genomic_DNA"/>
</dbReference>
<dbReference type="Proteomes" id="UP000321424">
    <property type="component" value="Unassembled WGS sequence"/>
</dbReference>
<dbReference type="AlphaFoldDB" id="A0A511M720"/>
<evidence type="ECO:0000313" key="3">
    <source>
        <dbReference type="Proteomes" id="UP000321424"/>
    </source>
</evidence>
<accession>A0A511M720</accession>
<evidence type="ECO:0000259" key="1">
    <source>
        <dbReference type="SMART" id="SM00631"/>
    </source>
</evidence>
<sequence length="439" mass="47276">MDEVSEIVGVVERIDTFPTVDELNEYVDKLAGALPDRVTVTEIGRSRAGDPIRTVRVGAGAPQVVIIGNPHPNEPIGMATIRHLLGRLTGDAAQTLGATWHFLLCLDPDGTRLNEGWFAGARTRSGVARGFYRPPAAEQPEWCFPTSWLGTAVGAPLPETLALMGLIDQTRPALIVSLHNADFGGGFFYATGGDRDYWSALTDQLTAAGVPIYQGPPDVPGARTWAPGVFELPSFQRIAETLAAEGVEPLAMMYGGGIRDYATAHGTALLVCELPMWVDSRVTDDAPSGRSLASVLHSTATAYEEIAEIVSGVLERVPGRSPFARALTDTVRALRGNAIAKRSATESRIATRGEVFIEEYVWVGVARLRAGGMLLRLLDSEPREGCAAERARFTAIFEKWCTDIETNAPGHSIPVHRLVTIQSMAIVTAVTRLRDGRPV</sequence>
<gene>
    <name evidence="2" type="ORF">NN4_09620</name>
</gene>
<comment type="caution">
    <text evidence="2">The sequence shown here is derived from an EMBL/GenBank/DDBJ whole genome shotgun (WGS) entry which is preliminary data.</text>
</comment>
<keyword evidence="3" id="KW-1185">Reference proteome</keyword>
<name>A0A511M720_9NOCA</name>
<feature type="domain" description="Peptidase M14" evidence="1">
    <location>
        <begin position="17"/>
        <end position="294"/>
    </location>
</feature>
<reference evidence="2 3" key="1">
    <citation type="submission" date="2019-07" db="EMBL/GenBank/DDBJ databases">
        <title>Whole genome shotgun sequence of Nocardia ninae NBRC 108245.</title>
        <authorList>
            <person name="Hosoyama A."/>
            <person name="Uohara A."/>
            <person name="Ohji S."/>
            <person name="Ichikawa N."/>
        </authorList>
    </citation>
    <scope>NUCLEOTIDE SEQUENCE [LARGE SCALE GENOMIC DNA]</scope>
    <source>
        <strain evidence="2 3">NBRC 108245</strain>
    </source>
</reference>
<protein>
    <submittedName>
        <fullName evidence="2">Zinc carboxypeptidase</fullName>
    </submittedName>
</protein>
<dbReference type="SUPFAM" id="SSF53187">
    <property type="entry name" value="Zn-dependent exopeptidases"/>
    <property type="match status" value="1"/>
</dbReference>
<dbReference type="SMART" id="SM00631">
    <property type="entry name" value="Zn_pept"/>
    <property type="match status" value="1"/>
</dbReference>